<evidence type="ECO:0000313" key="3">
    <source>
        <dbReference type="EMBL" id="KAK3169620.1"/>
    </source>
</evidence>
<reference evidence="3" key="1">
    <citation type="submission" date="2022-11" db="EMBL/GenBank/DDBJ databases">
        <title>Chromosomal genome sequence assembly and mating type (MAT) locus characterization of the leprose asexual lichenized fungus Lepraria neglecta (Nyl.) Erichsen.</title>
        <authorList>
            <person name="Allen J.L."/>
            <person name="Pfeffer B."/>
        </authorList>
    </citation>
    <scope>NUCLEOTIDE SEQUENCE</scope>
    <source>
        <strain evidence="3">Allen 5258</strain>
    </source>
</reference>
<dbReference type="Proteomes" id="UP001276659">
    <property type="component" value="Unassembled WGS sequence"/>
</dbReference>
<evidence type="ECO:0000256" key="1">
    <source>
        <dbReference type="SAM" id="MobiDB-lite"/>
    </source>
</evidence>
<gene>
    <name evidence="3" type="ORF">OEA41_009004</name>
</gene>
<feature type="compositionally biased region" description="Polar residues" evidence="1">
    <location>
        <begin position="91"/>
        <end position="103"/>
    </location>
</feature>
<organism evidence="3 4">
    <name type="scientific">Lepraria neglecta</name>
    <dbReference type="NCBI Taxonomy" id="209136"/>
    <lineage>
        <taxon>Eukaryota</taxon>
        <taxon>Fungi</taxon>
        <taxon>Dikarya</taxon>
        <taxon>Ascomycota</taxon>
        <taxon>Pezizomycotina</taxon>
        <taxon>Lecanoromycetes</taxon>
        <taxon>OSLEUM clade</taxon>
        <taxon>Lecanoromycetidae</taxon>
        <taxon>Lecanorales</taxon>
        <taxon>Lecanorineae</taxon>
        <taxon>Stereocaulaceae</taxon>
        <taxon>Lepraria</taxon>
    </lineage>
</organism>
<feature type="compositionally biased region" description="Low complexity" evidence="1">
    <location>
        <begin position="104"/>
        <end position="115"/>
    </location>
</feature>
<feature type="domain" description="Mso1 N-terminal" evidence="2">
    <location>
        <begin position="26"/>
        <end position="63"/>
    </location>
</feature>
<proteinExistence type="predicted"/>
<protein>
    <recommendedName>
        <fullName evidence="2">Mso1 N-terminal domain-containing protein</fullName>
    </recommendedName>
</protein>
<evidence type="ECO:0000259" key="2">
    <source>
        <dbReference type="Pfam" id="PF14475"/>
    </source>
</evidence>
<feature type="compositionally biased region" description="Polar residues" evidence="1">
    <location>
        <begin position="141"/>
        <end position="152"/>
    </location>
</feature>
<accession>A0AAD9Z1M6</accession>
<name>A0AAD9Z1M6_9LECA</name>
<evidence type="ECO:0000313" key="4">
    <source>
        <dbReference type="Proteomes" id="UP001276659"/>
    </source>
</evidence>
<keyword evidence="4" id="KW-1185">Reference proteome</keyword>
<dbReference type="AlphaFoldDB" id="A0AAD9Z1M6"/>
<feature type="compositionally biased region" description="Basic and acidic residues" evidence="1">
    <location>
        <begin position="226"/>
        <end position="240"/>
    </location>
</feature>
<feature type="compositionally biased region" description="Polar residues" evidence="1">
    <location>
        <begin position="162"/>
        <end position="182"/>
    </location>
</feature>
<feature type="compositionally biased region" description="Basic and acidic residues" evidence="1">
    <location>
        <begin position="199"/>
        <end position="208"/>
    </location>
</feature>
<sequence>MSYLGTVNSLLTSTTSRYANLRRNILSSSSEDDSGIQDPEDSHVSRVLRAYYTEKARPFPAWLGVDPREAAKAQQREQQPYVATRPIGSLRGSSTTSNPNDQRSSSGLSDLWSDGPAPPPTDDRERSSLRRGPLGGGRRGQTSQPSQYQDRNLNVRPLPSQKAGSYQSRDQQLASQQSPYQKSASPVPPGSSGSAAGSARDRLRDRLNRGGGSGRSTPEAPEGTYDDLRGGGRYDDRRDASGGGGRYGGTDDGRAGGGGGGGGKLCYAGVEWVAGETGMS</sequence>
<dbReference type="EMBL" id="JASNWA010000009">
    <property type="protein sequence ID" value="KAK3169620.1"/>
    <property type="molecule type" value="Genomic_DNA"/>
</dbReference>
<comment type="caution">
    <text evidence="3">The sequence shown here is derived from an EMBL/GenBank/DDBJ whole genome shotgun (WGS) entry which is preliminary data.</text>
</comment>
<dbReference type="InterPro" id="IPR028095">
    <property type="entry name" value="Mso1_N_dom"/>
</dbReference>
<dbReference type="Pfam" id="PF14475">
    <property type="entry name" value="Mso1_Sec1_bdg"/>
    <property type="match status" value="1"/>
</dbReference>
<feature type="region of interest" description="Disordered" evidence="1">
    <location>
        <begin position="69"/>
        <end position="262"/>
    </location>
</feature>